<evidence type="ECO:0000256" key="4">
    <source>
        <dbReference type="ARBA" id="ARBA00023239"/>
    </source>
</evidence>
<dbReference type="AlphaFoldDB" id="A0A382SBI0"/>
<organism evidence="6">
    <name type="scientific">marine metagenome</name>
    <dbReference type="NCBI Taxonomy" id="408172"/>
    <lineage>
        <taxon>unclassified sequences</taxon>
        <taxon>metagenomes</taxon>
        <taxon>ecological metagenomes</taxon>
    </lineage>
</organism>
<dbReference type="Gene3D" id="3.40.640.10">
    <property type="entry name" value="Type I PLP-dependent aspartate aminotransferase-like (Major domain)"/>
    <property type="match status" value="1"/>
</dbReference>
<reference evidence="6" key="1">
    <citation type="submission" date="2018-05" db="EMBL/GenBank/DDBJ databases">
        <authorList>
            <person name="Lanie J.A."/>
            <person name="Ng W.-L."/>
            <person name="Kazmierczak K.M."/>
            <person name="Andrzejewski T.M."/>
            <person name="Davidsen T.M."/>
            <person name="Wayne K.J."/>
            <person name="Tettelin H."/>
            <person name="Glass J.I."/>
            <person name="Rusch D."/>
            <person name="Podicherti R."/>
            <person name="Tsui H.-C.T."/>
            <person name="Winkler M.E."/>
        </authorList>
    </citation>
    <scope>NUCLEOTIDE SEQUENCE</scope>
</reference>
<dbReference type="EMBL" id="UINC01127841">
    <property type="protein sequence ID" value="SVD07229.1"/>
    <property type="molecule type" value="Genomic_DNA"/>
</dbReference>
<feature type="domain" description="Aromatic amino acid beta-eliminating lyase/threonine aldolase" evidence="5">
    <location>
        <begin position="5"/>
        <end position="257"/>
    </location>
</feature>
<name>A0A382SBI0_9ZZZZ</name>
<comment type="cofactor">
    <cofactor evidence="1">
        <name>pyridoxal 5'-phosphate</name>
        <dbReference type="ChEBI" id="CHEBI:597326"/>
    </cofactor>
</comment>
<dbReference type="GO" id="GO:0006567">
    <property type="term" value="P:L-threonine catabolic process"/>
    <property type="evidence" value="ECO:0007669"/>
    <property type="project" value="TreeGrafter"/>
</dbReference>
<evidence type="ECO:0000256" key="1">
    <source>
        <dbReference type="ARBA" id="ARBA00001933"/>
    </source>
</evidence>
<dbReference type="InterPro" id="IPR023603">
    <property type="entry name" value="Low_specificity_L-TA-like"/>
</dbReference>
<dbReference type="NCBIfam" id="NF041359">
    <property type="entry name" value="GntG_guanitoxin"/>
    <property type="match status" value="1"/>
</dbReference>
<dbReference type="SUPFAM" id="SSF53383">
    <property type="entry name" value="PLP-dependent transferases"/>
    <property type="match status" value="1"/>
</dbReference>
<dbReference type="GO" id="GO:0008732">
    <property type="term" value="F:L-allo-threonine aldolase activity"/>
    <property type="evidence" value="ECO:0007669"/>
    <property type="project" value="TreeGrafter"/>
</dbReference>
<dbReference type="GO" id="GO:0005829">
    <property type="term" value="C:cytosol"/>
    <property type="evidence" value="ECO:0007669"/>
    <property type="project" value="TreeGrafter"/>
</dbReference>
<dbReference type="PANTHER" id="PTHR48097:SF9">
    <property type="entry name" value="L-THREONINE ALDOLASE"/>
    <property type="match status" value="1"/>
</dbReference>
<gene>
    <name evidence="6" type="ORF">METZ01_LOCUS360083</name>
</gene>
<feature type="non-terminal residue" evidence="6">
    <location>
        <position position="257"/>
    </location>
</feature>
<dbReference type="InterPro" id="IPR015424">
    <property type="entry name" value="PyrdxlP-dep_Trfase"/>
</dbReference>
<proteinExistence type="inferred from homology"/>
<comment type="similarity">
    <text evidence="2">Belongs to the threonine aldolase family.</text>
</comment>
<dbReference type="Pfam" id="PF01212">
    <property type="entry name" value="Beta_elim_lyase"/>
    <property type="match status" value="1"/>
</dbReference>
<dbReference type="InterPro" id="IPR015421">
    <property type="entry name" value="PyrdxlP-dep_Trfase_major"/>
</dbReference>
<keyword evidence="4" id="KW-0456">Lyase</keyword>
<evidence type="ECO:0000313" key="6">
    <source>
        <dbReference type="EMBL" id="SVD07229.1"/>
    </source>
</evidence>
<keyword evidence="3" id="KW-0663">Pyridoxal phosphate</keyword>
<sequence>MNIIDLRSDTFTQPTDAMREAMAGAEVGDDVFEEDPSVKKLEQLAANKMGKEAALFVPSGTMGNLVSVLTHCNRGDEVLLGDQSHIFLNEVGGIAALGGIHPRTLPNQKDGTLDPDALNKAVRSKNLHCPPTRLICLENTHNYCQGTPLTPAYMENVAKLAARHSLKIHLDGARIFNAAIALKTDGRELAQKVDSVMFCLSKGLSAPVGSLICGSREFIAGARKNRKMVGGGMRQAGHLAAAGIVALEDLVDRLTDD</sequence>
<dbReference type="PANTHER" id="PTHR48097">
    <property type="entry name" value="L-THREONINE ALDOLASE-RELATED"/>
    <property type="match status" value="1"/>
</dbReference>
<accession>A0A382SBI0</accession>
<evidence type="ECO:0000259" key="5">
    <source>
        <dbReference type="Pfam" id="PF01212"/>
    </source>
</evidence>
<evidence type="ECO:0000256" key="3">
    <source>
        <dbReference type="ARBA" id="ARBA00022898"/>
    </source>
</evidence>
<dbReference type="FunFam" id="3.40.640.10:FF:000030">
    <property type="entry name" value="Low-specificity L-threonine aldolase"/>
    <property type="match status" value="1"/>
</dbReference>
<protein>
    <recommendedName>
        <fullName evidence="5">Aromatic amino acid beta-eliminating lyase/threonine aldolase domain-containing protein</fullName>
    </recommendedName>
</protein>
<evidence type="ECO:0000256" key="2">
    <source>
        <dbReference type="ARBA" id="ARBA00006966"/>
    </source>
</evidence>
<dbReference type="InterPro" id="IPR001597">
    <property type="entry name" value="ArAA_b-elim_lyase/Thr_aldolase"/>
</dbReference>
<dbReference type="GO" id="GO:0006545">
    <property type="term" value="P:glycine biosynthetic process"/>
    <property type="evidence" value="ECO:0007669"/>
    <property type="project" value="TreeGrafter"/>
</dbReference>